<dbReference type="InterPro" id="IPR029787">
    <property type="entry name" value="Nucleotide_cyclase"/>
</dbReference>
<keyword evidence="4" id="KW-1185">Reference proteome</keyword>
<dbReference type="SUPFAM" id="SSF55073">
    <property type="entry name" value="Nucleotide cyclase"/>
    <property type="match status" value="1"/>
</dbReference>
<evidence type="ECO:0000256" key="1">
    <source>
        <dbReference type="SAM" id="Phobius"/>
    </source>
</evidence>
<sequence length="364" mass="41896">MLSPKVKRNIKRIIPFGIIWLCTSLVFLWTEYAVIGTPSHTPESAISISFEIIVFASITTFFIGALVGLIELVFLNRLFIKKSFRSKIVYKFLFYALVMYVIVLIAYLIAASMELDVSISDSKVWDKYKLFFFSITHISTVVQLGFSLLLSLLYAEISEHLGQNILRNFFTGKYHKPISEERIFMFTDMKSSTTIAEELGHDTYFKLLRDYYHDMSDAIIKSEGEVYQYIGDEVVISWPLNKTSKSVSCINCFFNMKSDLNKRKDWYMKTYGFFPDFKAALHYGEVTSGEIGALKKEIFFVGDVLNTTARIQDLCNAYHTDLLLSEQLASFLELDKTYVLKHLGTSNFRGKQERLALVTLEERA</sequence>
<proteinExistence type="predicted"/>
<gene>
    <name evidence="3" type="ORF">H7F21_07350</name>
</gene>
<dbReference type="AlphaFoldDB" id="A0A842IQ22"/>
<feature type="transmembrane region" description="Helical" evidence="1">
    <location>
        <begin position="88"/>
        <end position="110"/>
    </location>
</feature>
<dbReference type="InterPro" id="IPR050697">
    <property type="entry name" value="Adenylyl/Guanylyl_Cyclase_3/4"/>
</dbReference>
<dbReference type="GO" id="GO:0004016">
    <property type="term" value="F:adenylate cyclase activity"/>
    <property type="evidence" value="ECO:0007669"/>
    <property type="project" value="UniProtKB-ARBA"/>
</dbReference>
<dbReference type="Proteomes" id="UP000533900">
    <property type="component" value="Unassembled WGS sequence"/>
</dbReference>
<organism evidence="3 4">
    <name type="scientific">Winogradskyella flava</name>
    <dbReference type="NCBI Taxonomy" id="1884876"/>
    <lineage>
        <taxon>Bacteria</taxon>
        <taxon>Pseudomonadati</taxon>
        <taxon>Bacteroidota</taxon>
        <taxon>Flavobacteriia</taxon>
        <taxon>Flavobacteriales</taxon>
        <taxon>Flavobacteriaceae</taxon>
        <taxon>Winogradskyella</taxon>
    </lineage>
</organism>
<dbReference type="GO" id="GO:0035556">
    <property type="term" value="P:intracellular signal transduction"/>
    <property type="evidence" value="ECO:0007669"/>
    <property type="project" value="InterPro"/>
</dbReference>
<dbReference type="CDD" id="cd07302">
    <property type="entry name" value="CHD"/>
    <property type="match status" value="1"/>
</dbReference>
<protein>
    <submittedName>
        <fullName evidence="3">Adenylate/guanylate cyclase domain-containing protein</fullName>
    </submittedName>
</protein>
<keyword evidence="1" id="KW-1133">Transmembrane helix</keyword>
<feature type="transmembrane region" description="Helical" evidence="1">
    <location>
        <begin position="130"/>
        <end position="155"/>
    </location>
</feature>
<keyword evidence="1" id="KW-0472">Membrane</keyword>
<dbReference type="Pfam" id="PF00211">
    <property type="entry name" value="Guanylate_cyc"/>
    <property type="match status" value="1"/>
</dbReference>
<evidence type="ECO:0000313" key="4">
    <source>
        <dbReference type="Proteomes" id="UP000533900"/>
    </source>
</evidence>
<name>A0A842IQ22_9FLAO</name>
<accession>A0A842IQ22</accession>
<feature type="transmembrane region" description="Helical" evidence="1">
    <location>
        <begin position="52"/>
        <end position="76"/>
    </location>
</feature>
<evidence type="ECO:0000313" key="3">
    <source>
        <dbReference type="EMBL" id="MBC2844901.1"/>
    </source>
</evidence>
<dbReference type="EMBL" id="JACLCP010000002">
    <property type="protein sequence ID" value="MBC2844901.1"/>
    <property type="molecule type" value="Genomic_DNA"/>
</dbReference>
<dbReference type="InterPro" id="IPR001054">
    <property type="entry name" value="A/G_cyclase"/>
</dbReference>
<feature type="transmembrane region" description="Helical" evidence="1">
    <location>
        <begin position="12"/>
        <end position="32"/>
    </location>
</feature>
<dbReference type="GO" id="GO:0009190">
    <property type="term" value="P:cyclic nucleotide biosynthetic process"/>
    <property type="evidence" value="ECO:0007669"/>
    <property type="project" value="InterPro"/>
</dbReference>
<comment type="caution">
    <text evidence="3">The sequence shown here is derived from an EMBL/GenBank/DDBJ whole genome shotgun (WGS) entry which is preliminary data.</text>
</comment>
<feature type="domain" description="Guanylate cyclase" evidence="2">
    <location>
        <begin position="183"/>
        <end position="312"/>
    </location>
</feature>
<dbReference type="Gene3D" id="3.30.70.1230">
    <property type="entry name" value="Nucleotide cyclase"/>
    <property type="match status" value="1"/>
</dbReference>
<dbReference type="PANTHER" id="PTHR43081">
    <property type="entry name" value="ADENYLATE CYCLASE, TERMINAL-DIFFERENTIATION SPECIFIC-RELATED"/>
    <property type="match status" value="1"/>
</dbReference>
<keyword evidence="1" id="KW-0812">Transmembrane</keyword>
<dbReference type="RefSeq" id="WP_185788625.1">
    <property type="nucleotide sequence ID" value="NZ_JACLCP010000002.1"/>
</dbReference>
<evidence type="ECO:0000259" key="2">
    <source>
        <dbReference type="PROSITE" id="PS50125"/>
    </source>
</evidence>
<dbReference type="PROSITE" id="PS50125">
    <property type="entry name" value="GUANYLATE_CYCLASE_2"/>
    <property type="match status" value="1"/>
</dbReference>
<reference evidence="3" key="1">
    <citation type="submission" date="2020-08" db="EMBL/GenBank/DDBJ databases">
        <title>Winogradskyella ouciana sp. nov., isolated from the hadal seawater of the Mariana Trench.</title>
        <authorList>
            <person name="He X."/>
        </authorList>
    </citation>
    <scope>NUCLEOTIDE SEQUENCE [LARGE SCALE GENOMIC DNA]</scope>
    <source>
        <strain evidence="3">KCTC 52348</strain>
    </source>
</reference>
<dbReference type="PANTHER" id="PTHR43081:SF1">
    <property type="entry name" value="ADENYLATE CYCLASE, TERMINAL-DIFFERENTIATION SPECIFIC"/>
    <property type="match status" value="1"/>
</dbReference>